<evidence type="ECO:0000313" key="2">
    <source>
        <dbReference type="EMBL" id="KAK5957502.1"/>
    </source>
</evidence>
<comment type="caution">
    <text evidence="2">The sequence shown here is derived from an EMBL/GenBank/DDBJ whole genome shotgun (WGS) entry which is preliminary data.</text>
</comment>
<dbReference type="Pfam" id="PF13621">
    <property type="entry name" value="Cupin_8"/>
    <property type="match status" value="1"/>
</dbReference>
<sequence length="357" mass="40769">MSSEALKKHLLTLLQDYRDFNSAPIKTQPIPTAIEFCKQVSKGYPCIYRAYDKTSGEVIWTDPSLLESPAFTWTKQDLLKLVEDKVEVAVTPNGRADDLHHIEGKDEVVFLSPATLEMTITELFDKLVAHDESMTDTTHAESRPVYYLQSQNSNLTTTSLSPILRHVPQNFSFAQPVLADPEATNIWIGDERSVTSTHRDPYENLYLVLKGSKTFTLFPPVDEITLPTQHVLTGNYTFDSDTNTFSTTVNEDQPRIPWVSADPLLPRDELIKQYPLYEHASPRTVTVREGEILYLPSGWYHHVQQECGIWSEDGTRAPCIAVNYWFDMEYEGEKYVMRQLLGRLVEEMQGDSDAEKR</sequence>
<name>A0AAN8IRV3_9EURO</name>
<evidence type="ECO:0000259" key="1">
    <source>
        <dbReference type="PROSITE" id="PS51184"/>
    </source>
</evidence>
<dbReference type="EMBL" id="JAKLMC020000003">
    <property type="protein sequence ID" value="KAK5957502.1"/>
    <property type="molecule type" value="Genomic_DNA"/>
</dbReference>
<dbReference type="InterPro" id="IPR041667">
    <property type="entry name" value="Cupin_8"/>
</dbReference>
<dbReference type="SMART" id="SM00558">
    <property type="entry name" value="JmjC"/>
    <property type="match status" value="1"/>
</dbReference>
<gene>
    <name evidence="2" type="ORF">OHC33_001877</name>
</gene>
<organism evidence="2 3">
    <name type="scientific">Knufia fluminis</name>
    <dbReference type="NCBI Taxonomy" id="191047"/>
    <lineage>
        <taxon>Eukaryota</taxon>
        <taxon>Fungi</taxon>
        <taxon>Dikarya</taxon>
        <taxon>Ascomycota</taxon>
        <taxon>Pezizomycotina</taxon>
        <taxon>Eurotiomycetes</taxon>
        <taxon>Chaetothyriomycetidae</taxon>
        <taxon>Chaetothyriales</taxon>
        <taxon>Trichomeriaceae</taxon>
        <taxon>Knufia</taxon>
    </lineage>
</organism>
<feature type="domain" description="JmjC" evidence="1">
    <location>
        <begin position="156"/>
        <end position="341"/>
    </location>
</feature>
<dbReference type="SUPFAM" id="SSF51197">
    <property type="entry name" value="Clavaminate synthase-like"/>
    <property type="match status" value="1"/>
</dbReference>
<keyword evidence="3" id="KW-1185">Reference proteome</keyword>
<dbReference type="InterPro" id="IPR014710">
    <property type="entry name" value="RmlC-like_jellyroll"/>
</dbReference>
<dbReference type="AlphaFoldDB" id="A0AAN8IRV3"/>
<accession>A0AAN8IRV3</accession>
<dbReference type="PROSITE" id="PS51184">
    <property type="entry name" value="JMJC"/>
    <property type="match status" value="1"/>
</dbReference>
<dbReference type="Proteomes" id="UP001316803">
    <property type="component" value="Unassembled WGS sequence"/>
</dbReference>
<evidence type="ECO:0000313" key="3">
    <source>
        <dbReference type="Proteomes" id="UP001316803"/>
    </source>
</evidence>
<protein>
    <recommendedName>
        <fullName evidence="1">JmjC domain-containing protein</fullName>
    </recommendedName>
</protein>
<dbReference type="InterPro" id="IPR003347">
    <property type="entry name" value="JmjC_dom"/>
</dbReference>
<dbReference type="PANTHER" id="PTHR12461:SF99">
    <property type="entry name" value="BIFUNCTIONAL PEPTIDASE AND (3S)-LYSYL HYDROXYLASE JMJD7"/>
    <property type="match status" value="1"/>
</dbReference>
<reference evidence="2 3" key="1">
    <citation type="submission" date="2022-12" db="EMBL/GenBank/DDBJ databases">
        <title>Genomic features and morphological characterization of a novel Knufia sp. strain isolated from spacecraft assembly facility.</title>
        <authorList>
            <person name="Teixeira M."/>
            <person name="Chander A.M."/>
            <person name="Stajich J.E."/>
            <person name="Venkateswaran K."/>
        </authorList>
    </citation>
    <scope>NUCLEOTIDE SEQUENCE [LARGE SCALE GENOMIC DNA]</scope>
    <source>
        <strain evidence="2 3">FJI-L2-BK-P2</strain>
    </source>
</reference>
<dbReference type="PANTHER" id="PTHR12461">
    <property type="entry name" value="HYPOXIA-INDUCIBLE FACTOR 1 ALPHA INHIBITOR-RELATED"/>
    <property type="match status" value="1"/>
</dbReference>
<dbReference type="Gene3D" id="2.60.120.10">
    <property type="entry name" value="Jelly Rolls"/>
    <property type="match status" value="1"/>
</dbReference>
<proteinExistence type="predicted"/>